<keyword evidence="6" id="KW-1185">Reference proteome</keyword>
<dbReference type="GO" id="GO:0005667">
    <property type="term" value="C:transcription regulator complex"/>
    <property type="evidence" value="ECO:0007669"/>
    <property type="project" value="TreeGrafter"/>
</dbReference>
<evidence type="ECO:0000313" key="5">
    <source>
        <dbReference type="EMBL" id="KAK9816772.1"/>
    </source>
</evidence>
<dbReference type="AlphaFoldDB" id="A0AAW1Q759"/>
<gene>
    <name evidence="5" type="ORF">WJX72_004928</name>
</gene>
<evidence type="ECO:0000256" key="2">
    <source>
        <dbReference type="ARBA" id="ARBA00019694"/>
    </source>
</evidence>
<evidence type="ECO:0000256" key="3">
    <source>
        <dbReference type="SAM" id="MobiDB-lite"/>
    </source>
</evidence>
<feature type="region of interest" description="Disordered" evidence="3">
    <location>
        <begin position="303"/>
        <end position="379"/>
    </location>
</feature>
<comment type="similarity">
    <text evidence="1">Belongs to the Mediator complex subunit 25 family.</text>
</comment>
<comment type="caution">
    <text evidence="5">The sequence shown here is derived from an EMBL/GenBank/DDBJ whole genome shotgun (WGS) entry which is preliminary data.</text>
</comment>
<sequence>MGQHWNDLRLFCVEPLLRGLDQGRLEKFELALVVYRTRSRFSQCWLESGGWTSDLSEFRQWLDAVPLTGGDSCESAMAEAVAEAVFLFSRPSELGEPASLQNQCVLLMAGEPTRLSIPWPFPADCKDGMASYVDLLAALANHKVELSVAIRYIKRVSLLALSTFMAAHKGVTAAQGQRSLLVPLTRTSLRWSRRDGRCGRGNQSDSSLSNLSTPTGVGTPPAYTPPLQTGVGQTLPLSPGGGSSIGAAAMPAQPAAAQPVTGQHATVQPGMTQQAAAPYTAAAPISSLTAGYMLGSGQVLRATASGSSAPPALASQARAYSPAQQAYPPQPFSPNGSASTAAYSPAAGGSRSGCVPPGQPTMPVPSPRKPMNADSPTGSQIATAIQGQQPIWQGFICIGAQLTKGAERTLYEVQAYAASNNVPAGFGANWPRKMVIEKLTPQHSLVKNCQPLLQTSIKVVFSIVDKASYGYYGDHITRDMMRISAMPVGAA</sequence>
<dbReference type="Proteomes" id="UP001489004">
    <property type="component" value="Unassembled WGS sequence"/>
</dbReference>
<dbReference type="InterPro" id="IPR021419">
    <property type="entry name" value="Mediator_Med25_VWA"/>
</dbReference>
<dbReference type="EMBL" id="JALJOR010000005">
    <property type="protein sequence ID" value="KAK9816772.1"/>
    <property type="molecule type" value="Genomic_DNA"/>
</dbReference>
<dbReference type="Pfam" id="PF11265">
    <property type="entry name" value="Med25_VWA"/>
    <property type="match status" value="1"/>
</dbReference>
<dbReference type="PANTHER" id="PTHR12433">
    <property type="entry name" value="MEDIATOR OF RNA POLYMERASE II TRANSCRIPTION SUBUNIT 25"/>
    <property type="match status" value="1"/>
</dbReference>
<evidence type="ECO:0000313" key="6">
    <source>
        <dbReference type="Proteomes" id="UP001489004"/>
    </source>
</evidence>
<feature type="compositionally biased region" description="Low complexity" evidence="3">
    <location>
        <begin position="303"/>
        <end position="327"/>
    </location>
</feature>
<reference evidence="5 6" key="1">
    <citation type="journal article" date="2024" name="Nat. Commun.">
        <title>Phylogenomics reveals the evolutionary origins of lichenization in chlorophyte algae.</title>
        <authorList>
            <person name="Puginier C."/>
            <person name="Libourel C."/>
            <person name="Otte J."/>
            <person name="Skaloud P."/>
            <person name="Haon M."/>
            <person name="Grisel S."/>
            <person name="Petersen M."/>
            <person name="Berrin J.G."/>
            <person name="Delaux P.M."/>
            <person name="Dal Grande F."/>
            <person name="Keller J."/>
        </authorList>
    </citation>
    <scope>NUCLEOTIDE SEQUENCE [LARGE SCALE GENOMIC DNA]</scope>
    <source>
        <strain evidence="5 6">SAG 2043</strain>
    </source>
</reference>
<protein>
    <recommendedName>
        <fullName evidence="2">Mediator of RNA polymerase II transcription subunit 25</fullName>
    </recommendedName>
</protein>
<dbReference type="GO" id="GO:0016592">
    <property type="term" value="C:mediator complex"/>
    <property type="evidence" value="ECO:0007669"/>
    <property type="project" value="TreeGrafter"/>
</dbReference>
<accession>A0AAW1Q759</accession>
<feature type="region of interest" description="Disordered" evidence="3">
    <location>
        <begin position="193"/>
        <end position="218"/>
    </location>
</feature>
<dbReference type="PANTHER" id="PTHR12433:SF11">
    <property type="entry name" value="MEDIATOR OF RNA POLYMERASE II TRANSCRIPTION SUBUNIT 25"/>
    <property type="match status" value="1"/>
</dbReference>
<evidence type="ECO:0000256" key="1">
    <source>
        <dbReference type="ARBA" id="ARBA00009102"/>
    </source>
</evidence>
<feature type="compositionally biased region" description="Pro residues" evidence="3">
    <location>
        <begin position="357"/>
        <end position="368"/>
    </location>
</feature>
<dbReference type="GO" id="GO:0045944">
    <property type="term" value="P:positive regulation of transcription by RNA polymerase II"/>
    <property type="evidence" value="ECO:0007669"/>
    <property type="project" value="TreeGrafter"/>
</dbReference>
<feature type="domain" description="Mediator of RNA polymerase II transcription subunit 25 von Willebrand factor type A" evidence="4">
    <location>
        <begin position="30"/>
        <end position="148"/>
    </location>
</feature>
<evidence type="ECO:0000259" key="4">
    <source>
        <dbReference type="Pfam" id="PF11265"/>
    </source>
</evidence>
<feature type="compositionally biased region" description="Polar residues" evidence="3">
    <location>
        <begin position="201"/>
        <end position="216"/>
    </location>
</feature>
<proteinExistence type="inferred from homology"/>
<name>A0AAW1Q759_9CHLO</name>
<organism evidence="5 6">
    <name type="scientific">[Myrmecia] bisecta</name>
    <dbReference type="NCBI Taxonomy" id="41462"/>
    <lineage>
        <taxon>Eukaryota</taxon>
        <taxon>Viridiplantae</taxon>
        <taxon>Chlorophyta</taxon>
        <taxon>core chlorophytes</taxon>
        <taxon>Trebouxiophyceae</taxon>
        <taxon>Trebouxiales</taxon>
        <taxon>Trebouxiaceae</taxon>
        <taxon>Myrmecia</taxon>
    </lineage>
</organism>